<dbReference type="GO" id="GO:1990481">
    <property type="term" value="P:mRNA pseudouridine synthesis"/>
    <property type="evidence" value="ECO:0007669"/>
    <property type="project" value="TreeGrafter"/>
</dbReference>
<dbReference type="EC" id="5.4.99.25" evidence="5"/>
<reference evidence="8 9" key="1">
    <citation type="submission" date="2013-03" db="EMBL/GenBank/DDBJ databases">
        <title>Draft genome sequence of Gracibacillus halophilus YIM-C55.5, a moderately halophilic and thermophilic organism from the Xiaochaidamu salt lake.</title>
        <authorList>
            <person name="Sugumar T."/>
            <person name="Polireddy D.R."/>
            <person name="Antony A."/>
            <person name="Madhava Y.R."/>
            <person name="Sivakumar N."/>
        </authorList>
    </citation>
    <scope>NUCLEOTIDE SEQUENCE [LARGE SCALE GENOMIC DNA]</scope>
    <source>
        <strain evidence="8 9">YIM-C55.5</strain>
    </source>
</reference>
<dbReference type="InterPro" id="IPR032819">
    <property type="entry name" value="TruB_C"/>
</dbReference>
<dbReference type="InterPro" id="IPR020103">
    <property type="entry name" value="PsdUridine_synth_cat_dom_sf"/>
</dbReference>
<dbReference type="STRING" id="1308866.J416_10261"/>
<dbReference type="PATRIC" id="fig|1308866.3.peg.2081"/>
<dbReference type="PANTHER" id="PTHR13767">
    <property type="entry name" value="TRNA-PSEUDOURIDINE SYNTHASE"/>
    <property type="match status" value="1"/>
</dbReference>
<dbReference type="GO" id="GO:0003723">
    <property type="term" value="F:RNA binding"/>
    <property type="evidence" value="ECO:0007669"/>
    <property type="project" value="InterPro"/>
</dbReference>
<comment type="caution">
    <text evidence="8">The sequence shown here is derived from an EMBL/GenBank/DDBJ whole genome shotgun (WGS) entry which is preliminary data.</text>
</comment>
<dbReference type="CDD" id="cd02573">
    <property type="entry name" value="PseudoU_synth_EcTruB"/>
    <property type="match status" value="1"/>
</dbReference>
<evidence type="ECO:0000256" key="4">
    <source>
        <dbReference type="ARBA" id="ARBA00023235"/>
    </source>
</evidence>
<keyword evidence="9" id="KW-1185">Reference proteome</keyword>
<dbReference type="GO" id="GO:0031119">
    <property type="term" value="P:tRNA pseudouridine synthesis"/>
    <property type="evidence" value="ECO:0007669"/>
    <property type="project" value="UniProtKB-UniRule"/>
</dbReference>
<feature type="domain" description="Pseudouridine synthase II N-terminal" evidence="6">
    <location>
        <begin position="23"/>
        <end position="178"/>
    </location>
</feature>
<feature type="domain" description="tRNA pseudouridylate synthase B C-terminal" evidence="7">
    <location>
        <begin position="179"/>
        <end position="226"/>
    </location>
</feature>
<dbReference type="GO" id="GO:0160148">
    <property type="term" value="F:tRNA pseudouridine(55) synthase activity"/>
    <property type="evidence" value="ECO:0007669"/>
    <property type="project" value="UniProtKB-EC"/>
</dbReference>
<dbReference type="SUPFAM" id="SSF55120">
    <property type="entry name" value="Pseudouridine synthase"/>
    <property type="match status" value="1"/>
</dbReference>
<name>N4WBC7_9BACI</name>
<evidence type="ECO:0000313" key="8">
    <source>
        <dbReference type="EMBL" id="ENH96544.1"/>
    </source>
</evidence>
<keyword evidence="4 5" id="KW-0413">Isomerase</keyword>
<keyword evidence="3 5" id="KW-0819">tRNA processing</keyword>
<comment type="function">
    <text evidence="5">Responsible for synthesis of pseudouridine from uracil-55 in the psi GC loop of transfer RNAs.</text>
</comment>
<evidence type="ECO:0000313" key="9">
    <source>
        <dbReference type="Proteomes" id="UP000012283"/>
    </source>
</evidence>
<dbReference type="InterPro" id="IPR002501">
    <property type="entry name" value="PsdUridine_synth_N"/>
</dbReference>
<evidence type="ECO:0000259" key="7">
    <source>
        <dbReference type="Pfam" id="PF16198"/>
    </source>
</evidence>
<proteinExistence type="inferred from homology"/>
<evidence type="ECO:0000256" key="1">
    <source>
        <dbReference type="ARBA" id="ARBA00000385"/>
    </source>
</evidence>
<dbReference type="HAMAP" id="MF_01080">
    <property type="entry name" value="TruB_bact"/>
    <property type="match status" value="1"/>
</dbReference>
<dbReference type="eggNOG" id="COG0130">
    <property type="taxonomic scope" value="Bacteria"/>
</dbReference>
<dbReference type="PANTHER" id="PTHR13767:SF2">
    <property type="entry name" value="PSEUDOURIDYLATE SYNTHASE TRUB1"/>
    <property type="match status" value="1"/>
</dbReference>
<dbReference type="AlphaFoldDB" id="N4WBC7"/>
<dbReference type="Proteomes" id="UP000012283">
    <property type="component" value="Unassembled WGS sequence"/>
</dbReference>
<feature type="active site" description="Nucleophile" evidence="5">
    <location>
        <position position="38"/>
    </location>
</feature>
<protein>
    <recommendedName>
        <fullName evidence="5">tRNA pseudouridine synthase B</fullName>
        <ecNumber evidence="5">5.4.99.25</ecNumber>
    </recommendedName>
    <alternativeName>
        <fullName evidence="5">tRNA pseudouridine(55) synthase</fullName>
        <shortName evidence="5">Psi55 synthase</shortName>
    </alternativeName>
    <alternativeName>
        <fullName evidence="5">tRNA pseudouridylate synthase</fullName>
    </alternativeName>
    <alternativeName>
        <fullName evidence="5">tRNA-uridine isomerase</fullName>
    </alternativeName>
</protein>
<dbReference type="Pfam" id="PF01509">
    <property type="entry name" value="TruB_N"/>
    <property type="match status" value="1"/>
</dbReference>
<dbReference type="RefSeq" id="WP_003469816.1">
    <property type="nucleotide sequence ID" value="NZ_APML01000040.1"/>
</dbReference>
<comment type="similarity">
    <text evidence="2 5">Belongs to the pseudouridine synthase TruB family. Type 1 subfamily.</text>
</comment>
<dbReference type="EMBL" id="APML01000040">
    <property type="protein sequence ID" value="ENH96544.1"/>
    <property type="molecule type" value="Genomic_DNA"/>
</dbReference>
<dbReference type="FunFam" id="3.30.2350.10:FF:000011">
    <property type="entry name" value="tRNA pseudouridine synthase B"/>
    <property type="match status" value="1"/>
</dbReference>
<dbReference type="OrthoDB" id="9802309at2"/>
<evidence type="ECO:0000259" key="6">
    <source>
        <dbReference type="Pfam" id="PF01509"/>
    </source>
</evidence>
<dbReference type="NCBIfam" id="TIGR00431">
    <property type="entry name" value="TruB"/>
    <property type="match status" value="1"/>
</dbReference>
<comment type="catalytic activity">
    <reaction evidence="1 5">
        <text>uridine(55) in tRNA = pseudouridine(55) in tRNA</text>
        <dbReference type="Rhea" id="RHEA:42532"/>
        <dbReference type="Rhea" id="RHEA-COMP:10101"/>
        <dbReference type="Rhea" id="RHEA-COMP:10102"/>
        <dbReference type="ChEBI" id="CHEBI:65314"/>
        <dbReference type="ChEBI" id="CHEBI:65315"/>
        <dbReference type="EC" id="5.4.99.25"/>
    </reaction>
</comment>
<sequence>MEGILPVWKPKGYTSHDCVMKVRKWLGIKKIGHTGTLDPEVEGVLPLCIGKATKIVPFLTDVSKSYQASITLGIATETQDHTGSVTKIQHLEKPIANETIEEVIQQFHGEQKQQVPLYSAVKVNGKKLYQYARENIPVERPVRSIYISSIHVKDIHYHAGERTEHIGFDVTCSKGTYVRTLCVDIGKALGVPAHMSDLKRTEVGSFNKSNSIPLAEIEDHHQEITSYICPINMGIRHLPAISVDAETKRKVQYGQKLPVPDHLPETDYFRMLYQDEVLAIYQLHQNQTEIKPARVL</sequence>
<gene>
    <name evidence="5" type="primary">truB</name>
    <name evidence="8" type="ORF">J416_10261</name>
</gene>
<evidence type="ECO:0000256" key="3">
    <source>
        <dbReference type="ARBA" id="ARBA00022694"/>
    </source>
</evidence>
<dbReference type="Pfam" id="PF16198">
    <property type="entry name" value="TruB_C_2"/>
    <property type="match status" value="1"/>
</dbReference>
<evidence type="ECO:0000256" key="2">
    <source>
        <dbReference type="ARBA" id="ARBA00005642"/>
    </source>
</evidence>
<evidence type="ECO:0000256" key="5">
    <source>
        <dbReference type="HAMAP-Rule" id="MF_01080"/>
    </source>
</evidence>
<accession>N4WBC7</accession>
<dbReference type="Gene3D" id="3.30.2350.10">
    <property type="entry name" value="Pseudouridine synthase"/>
    <property type="match status" value="1"/>
</dbReference>
<organism evidence="8 9">
    <name type="scientific">Gracilibacillus halophilus YIM-C55.5</name>
    <dbReference type="NCBI Taxonomy" id="1308866"/>
    <lineage>
        <taxon>Bacteria</taxon>
        <taxon>Bacillati</taxon>
        <taxon>Bacillota</taxon>
        <taxon>Bacilli</taxon>
        <taxon>Bacillales</taxon>
        <taxon>Bacillaceae</taxon>
        <taxon>Gracilibacillus</taxon>
    </lineage>
</organism>
<dbReference type="InterPro" id="IPR014780">
    <property type="entry name" value="tRNA_psdUridine_synth_TruB"/>
</dbReference>